<dbReference type="Proteomes" id="UP000033684">
    <property type="component" value="Unassembled WGS sequence"/>
</dbReference>
<proteinExistence type="predicted"/>
<dbReference type="EMBL" id="LAJX01000004">
    <property type="protein sequence ID" value="KJV08051.1"/>
    <property type="molecule type" value="Genomic_DNA"/>
</dbReference>
<organism evidence="1 2">
    <name type="scientific">Methylocucumis oryzae</name>
    <dbReference type="NCBI Taxonomy" id="1632867"/>
    <lineage>
        <taxon>Bacteria</taxon>
        <taxon>Pseudomonadati</taxon>
        <taxon>Pseudomonadota</taxon>
        <taxon>Gammaproteobacteria</taxon>
        <taxon>Methylococcales</taxon>
        <taxon>Methylococcaceae</taxon>
        <taxon>Methylocucumis</taxon>
    </lineage>
</organism>
<dbReference type="AlphaFoldDB" id="A0A0F3IMX6"/>
<dbReference type="OrthoDB" id="6695481at2"/>
<evidence type="ECO:0000313" key="2">
    <source>
        <dbReference type="Proteomes" id="UP000033684"/>
    </source>
</evidence>
<reference evidence="2" key="1">
    <citation type="submission" date="2015-03" db="EMBL/GenBank/DDBJ databases">
        <title>Draft genome sequence of a novel methanotroph (Sn10-6) isolated from flooded ricefield rhizosphere in India.</title>
        <authorList>
            <person name="Pandit P.S."/>
            <person name="Pore S.D."/>
            <person name="Arora P."/>
            <person name="Kapse N.G."/>
            <person name="Dhakephalkar P.K."/>
            <person name="Rahalkar M.C."/>
        </authorList>
    </citation>
    <scope>NUCLEOTIDE SEQUENCE [LARGE SCALE GENOMIC DNA]</scope>
    <source>
        <strain evidence="2">Sn10-6</strain>
    </source>
</reference>
<reference evidence="1 2" key="2">
    <citation type="journal article" date="2016" name="Microb. Ecol.">
        <title>Genome Characteristics of a Novel Type I Methanotroph (Sn10-6) Isolated from a Flooded Indian Rice Field.</title>
        <authorList>
            <person name="Rahalkar M.C."/>
            <person name="Pandit P.S."/>
            <person name="Dhakephalkar P.K."/>
            <person name="Pore S."/>
            <person name="Arora P."/>
            <person name="Kapse N."/>
        </authorList>
    </citation>
    <scope>NUCLEOTIDE SEQUENCE [LARGE SCALE GENOMIC DNA]</scope>
    <source>
        <strain evidence="1 2">Sn10-6</strain>
    </source>
</reference>
<gene>
    <name evidence="1" type="ORF">VZ94_00370</name>
</gene>
<evidence type="ECO:0000313" key="1">
    <source>
        <dbReference type="EMBL" id="KJV08051.1"/>
    </source>
</evidence>
<comment type="caution">
    <text evidence="1">The sequence shown here is derived from an EMBL/GenBank/DDBJ whole genome shotgun (WGS) entry which is preliminary data.</text>
</comment>
<accession>A0A0F3IMX6</accession>
<dbReference type="RefSeq" id="WP_045777690.1">
    <property type="nucleotide sequence ID" value="NZ_LAJX01000004.1"/>
</dbReference>
<sequence>MANIFTRQLGAAPGVQLNPLQDNSEITTDIRDQIFAGMLRLTRGRIDKPFLVDNKNFISKCGQGAKLGKKPMPIKIGWQRLKD</sequence>
<protein>
    <submittedName>
        <fullName evidence="1">Uncharacterized protein</fullName>
    </submittedName>
</protein>
<keyword evidence="2" id="KW-1185">Reference proteome</keyword>
<name>A0A0F3IMX6_9GAMM</name>